<proteinExistence type="predicted"/>
<organism evidence="2">
    <name type="scientific">marine sediment metagenome</name>
    <dbReference type="NCBI Taxonomy" id="412755"/>
    <lineage>
        <taxon>unclassified sequences</taxon>
        <taxon>metagenomes</taxon>
        <taxon>ecological metagenomes</taxon>
    </lineage>
</organism>
<evidence type="ECO:0000313" key="2">
    <source>
        <dbReference type="EMBL" id="GAG90859.1"/>
    </source>
</evidence>
<accession>X1B559</accession>
<reference evidence="2" key="1">
    <citation type="journal article" date="2014" name="Front. Microbiol.">
        <title>High frequency of phylogenetically diverse reductive dehalogenase-homologous genes in deep subseafloor sedimentary metagenomes.</title>
        <authorList>
            <person name="Kawai M."/>
            <person name="Futagami T."/>
            <person name="Toyoda A."/>
            <person name="Takaki Y."/>
            <person name="Nishi S."/>
            <person name="Hori S."/>
            <person name="Arai W."/>
            <person name="Tsubouchi T."/>
            <person name="Morono Y."/>
            <person name="Uchiyama I."/>
            <person name="Ito T."/>
            <person name="Fujiyama A."/>
            <person name="Inagaki F."/>
            <person name="Takami H."/>
        </authorList>
    </citation>
    <scope>NUCLEOTIDE SEQUENCE</scope>
    <source>
        <strain evidence="2">Expedition CK06-06</strain>
    </source>
</reference>
<evidence type="ECO:0000256" key="1">
    <source>
        <dbReference type="SAM" id="Coils"/>
    </source>
</evidence>
<gene>
    <name evidence="2" type="ORF">S01H4_50257</name>
</gene>
<dbReference type="AlphaFoldDB" id="X1B559"/>
<feature type="coiled-coil region" evidence="1">
    <location>
        <begin position="32"/>
        <end position="59"/>
    </location>
</feature>
<name>X1B559_9ZZZZ</name>
<sequence>MPSIITKILWWIFVILLFIGALFTADTVIDKIKANEQAIQEMRQSLESHNQRLNQLEQPELVEK</sequence>
<keyword evidence="1" id="KW-0175">Coiled coil</keyword>
<dbReference type="EMBL" id="BART01028521">
    <property type="protein sequence ID" value="GAG90859.1"/>
    <property type="molecule type" value="Genomic_DNA"/>
</dbReference>
<protein>
    <submittedName>
        <fullName evidence="2">Uncharacterized protein</fullName>
    </submittedName>
</protein>
<comment type="caution">
    <text evidence="2">The sequence shown here is derived from an EMBL/GenBank/DDBJ whole genome shotgun (WGS) entry which is preliminary data.</text>
</comment>